<dbReference type="InterPro" id="IPR027417">
    <property type="entry name" value="P-loop_NTPase"/>
</dbReference>
<dbReference type="Pfam" id="PF08645">
    <property type="entry name" value="PNK3P"/>
    <property type="match status" value="1"/>
</dbReference>
<evidence type="ECO:0000313" key="3">
    <source>
        <dbReference type="Proteomes" id="UP001212152"/>
    </source>
</evidence>
<dbReference type="EMBL" id="JADGJQ010000007">
    <property type="protein sequence ID" value="KAJ3183024.1"/>
    <property type="molecule type" value="Genomic_DNA"/>
</dbReference>
<dbReference type="InterPro" id="IPR006551">
    <property type="entry name" value="Polynucleotide_phosphatase"/>
</dbReference>
<dbReference type="SUPFAM" id="SSF56784">
    <property type="entry name" value="HAD-like"/>
    <property type="match status" value="1"/>
</dbReference>
<dbReference type="NCBIfam" id="TIGR01662">
    <property type="entry name" value="HAD-SF-IIIA"/>
    <property type="match status" value="1"/>
</dbReference>
<gene>
    <name evidence="2" type="ORF">HDU87_007446</name>
</gene>
<dbReference type="InterPro" id="IPR023214">
    <property type="entry name" value="HAD_sf"/>
</dbReference>
<sequence>MSKRKAASSNRQPTIDSMLADTTPHDDAGCISDDTILCVSSQESASFPSPEPKKHKPSIPTATTTTTTTTTETTQTSQSCSLKTTTAVISATVSTTTASDTTTTPLTAGKQDASGKPVKVHPFFLNAGHLALQPPANVAWKEHGSVLVGTSGHQRPSALIAAFDFDGTLSVVKGKHVHAKDANDWQFVHKTIPERFAALHDAGYRIVIFSNQRGILDGKKTEKRKISFTGRVENVLLAIEDAGVKIPVLIFGAAGADWYRKPRPGMWELFEQHYNREAETTSHDGNVVPGAVCTVDRARSFYVGDAAGRAAGHKPGVKKDFADTDHKLALNVGCPFYTPESFFHRADVPPPPPADSHAVHPSHAPTAPSFDPVAFLAERHAASASADPTATTRPYIPENVACPELVLIVGSPASGKSTFAKRHFVDSSHAYVRVNQDELKTREKCLRVTEEALRAGKSVIVDNTNPDPDTRKKYVDIAAKVQAAHGNGRIPIRCMWHTADQALCQHNNIYRVYMANKDREGGWVDWTSTAAGRAQPHSNPVTVAKLPTIAFTSYASRFREPNAEKEGFDEVRRVDWDPQFARAEDEAAWSLYLV</sequence>
<proteinExistence type="predicted"/>
<dbReference type="NCBIfam" id="TIGR01664">
    <property type="entry name" value="DNA-3'-Pase"/>
    <property type="match status" value="1"/>
</dbReference>
<organism evidence="2 3">
    <name type="scientific">Geranomyces variabilis</name>
    <dbReference type="NCBI Taxonomy" id="109894"/>
    <lineage>
        <taxon>Eukaryota</taxon>
        <taxon>Fungi</taxon>
        <taxon>Fungi incertae sedis</taxon>
        <taxon>Chytridiomycota</taxon>
        <taxon>Chytridiomycota incertae sedis</taxon>
        <taxon>Chytridiomycetes</taxon>
        <taxon>Spizellomycetales</taxon>
        <taxon>Powellomycetaceae</taxon>
        <taxon>Geranomyces</taxon>
    </lineage>
</organism>
<feature type="compositionally biased region" description="Low complexity" evidence="1">
    <location>
        <begin position="61"/>
        <end position="72"/>
    </location>
</feature>
<name>A0AAD5TPD4_9FUNG</name>
<accession>A0AAD5TPD4</accession>
<comment type="caution">
    <text evidence="2">The sequence shown here is derived from an EMBL/GenBank/DDBJ whole genome shotgun (WGS) entry which is preliminary data.</text>
</comment>
<dbReference type="SUPFAM" id="SSF52540">
    <property type="entry name" value="P-loop containing nucleoside triphosphate hydrolases"/>
    <property type="match status" value="1"/>
</dbReference>
<keyword evidence="3" id="KW-1185">Reference proteome</keyword>
<dbReference type="Pfam" id="PF13671">
    <property type="entry name" value="AAA_33"/>
    <property type="match status" value="1"/>
</dbReference>
<dbReference type="PANTHER" id="PTHR12083">
    <property type="entry name" value="BIFUNCTIONAL POLYNUCLEOTIDE PHOSPHATASE/KINASE"/>
    <property type="match status" value="1"/>
</dbReference>
<dbReference type="GO" id="GO:0006281">
    <property type="term" value="P:DNA repair"/>
    <property type="evidence" value="ECO:0007669"/>
    <property type="project" value="TreeGrafter"/>
</dbReference>
<reference evidence="2" key="1">
    <citation type="submission" date="2020-05" db="EMBL/GenBank/DDBJ databases">
        <title>Phylogenomic resolution of chytrid fungi.</title>
        <authorList>
            <person name="Stajich J.E."/>
            <person name="Amses K."/>
            <person name="Simmons R."/>
            <person name="Seto K."/>
            <person name="Myers J."/>
            <person name="Bonds A."/>
            <person name="Quandt C.A."/>
            <person name="Barry K."/>
            <person name="Liu P."/>
            <person name="Grigoriev I."/>
            <person name="Longcore J.E."/>
            <person name="James T.Y."/>
        </authorList>
    </citation>
    <scope>NUCLEOTIDE SEQUENCE</scope>
    <source>
        <strain evidence="2">JEL0379</strain>
    </source>
</reference>
<dbReference type="AlphaFoldDB" id="A0AAD5TPD4"/>
<evidence type="ECO:0000313" key="2">
    <source>
        <dbReference type="EMBL" id="KAJ3183024.1"/>
    </source>
</evidence>
<dbReference type="GO" id="GO:0003690">
    <property type="term" value="F:double-stranded DNA binding"/>
    <property type="evidence" value="ECO:0007669"/>
    <property type="project" value="TreeGrafter"/>
</dbReference>
<dbReference type="GO" id="GO:0046403">
    <property type="term" value="F:polynucleotide 3'-phosphatase activity"/>
    <property type="evidence" value="ECO:0007669"/>
    <property type="project" value="TreeGrafter"/>
</dbReference>
<dbReference type="InterPro" id="IPR036412">
    <property type="entry name" value="HAD-like_sf"/>
</dbReference>
<dbReference type="Gene3D" id="3.40.50.300">
    <property type="entry name" value="P-loop containing nucleotide triphosphate hydrolases"/>
    <property type="match status" value="1"/>
</dbReference>
<dbReference type="Proteomes" id="UP001212152">
    <property type="component" value="Unassembled WGS sequence"/>
</dbReference>
<dbReference type="GO" id="GO:0046404">
    <property type="term" value="F:ATP-dependent polydeoxyribonucleotide 5'-hydroxyl-kinase activity"/>
    <property type="evidence" value="ECO:0007669"/>
    <property type="project" value="TreeGrafter"/>
</dbReference>
<dbReference type="PANTHER" id="PTHR12083:SF9">
    <property type="entry name" value="BIFUNCTIONAL POLYNUCLEOTIDE PHOSPHATASE_KINASE"/>
    <property type="match status" value="1"/>
</dbReference>
<dbReference type="Gene3D" id="3.40.50.1000">
    <property type="entry name" value="HAD superfamily/HAD-like"/>
    <property type="match status" value="1"/>
</dbReference>
<dbReference type="InterPro" id="IPR013954">
    <property type="entry name" value="PNK3P"/>
</dbReference>
<feature type="region of interest" description="Disordered" evidence="1">
    <location>
        <begin position="1"/>
        <end position="27"/>
    </location>
</feature>
<dbReference type="InterPro" id="IPR006549">
    <property type="entry name" value="HAD-SF_hydro_IIIA"/>
</dbReference>
<protein>
    <submittedName>
        <fullName evidence="2">Uncharacterized protein</fullName>
    </submittedName>
</protein>
<feature type="region of interest" description="Disordered" evidence="1">
    <location>
        <begin position="41"/>
        <end position="72"/>
    </location>
</feature>
<evidence type="ECO:0000256" key="1">
    <source>
        <dbReference type="SAM" id="MobiDB-lite"/>
    </source>
</evidence>